<dbReference type="RefSeq" id="XP_029238178.1">
    <property type="nucleotide sequence ID" value="XM_029381977.1"/>
</dbReference>
<protein>
    <submittedName>
        <fullName evidence="2">Putative dynein heavy chain</fullName>
    </submittedName>
</protein>
<feature type="compositionally biased region" description="Basic and acidic residues" evidence="1">
    <location>
        <begin position="322"/>
        <end position="347"/>
    </location>
</feature>
<feature type="compositionally biased region" description="Low complexity" evidence="1">
    <location>
        <begin position="1345"/>
        <end position="1355"/>
    </location>
</feature>
<feature type="compositionally biased region" description="Gly residues" evidence="1">
    <location>
        <begin position="1331"/>
        <end position="1344"/>
    </location>
</feature>
<sequence length="1391" mass="152726">MAQQENTGTSCEFWWSHRRLLEEAAAVTGPPTAAVDIVASIDSVKAKAQEMMEATVTYNGDTAKGAGDAGVDPVQMGVWQAELIVLRNQLLEALLAAQQERRARCNGDALRGSVGVEPETPPLRQTVHEMLLHTVVGEWATRWASHTDADGGLASESLLDTFLDGIVFTHASNWDETGVEETAAGGAMREVVWTFLTDVWGMTPVEQEKWLPRLVQHAWEAFLIEMQRLEEEVQRVCAAAESSTAQERRDEACTLVCRAVRVLRLLAVPLTPAEVAGMRGLPRPHVVVATSAKARSVVQMIARWLPVCIGFLYSLAPLPRQQQEEDNNKQEENTAERHVDNGKKDAGDTTTSPEALEWIRRLKQQVERVFALLAQLDETSPWMMMLVDTMAHAFYATREDVSRLTGDQAKRGVGEDVETRQHMALKSFLASYERRVEVSSATAASGQWTLVEACNMKMSHVLSCALDETGRPSSLSTRVLRVLLVQRPIATLRHLLTFLCPSNHVAALCDCEAVITDKGCSSEARAMAFVEEALKENAVARTFFPKYFSVFCAVEQALVSLCADLASHEAAAVTSADAVALVLERFIAAAMDEAFTAFSELKGAAASEWLMFLAFICHETPLFEIHMLHHVRRAARRFFAPGRRMITYLHEHIVRRERHGLTAFFLPPLRAIGVDYSTCSDQEHLSCALRYPLSAEVAYFQELPRGYYCRQPLRLALNAKNDALHFFHELLMSQTAETSSRRLSAMGGTQKGEDHAMVRDLFVDMIVHIGALVAARVRGDVDRRIVTDSVAADAMSSLFFGVLRLCSSVTYWDPARRHAIQRAIAQQLCTQRPVPPPNHAGRPGMAPQGSRGNGTEEGWAPPLPMAFLLRGGCMLGDVTAQPAVAAGGVPAAAETEEEATTTTPHAWHDWFCNAEFEDVDARAGVAAMALLRVCNRNYMKFIPTRTLLERRATLEQHAAKQKESGSQAKAESAMEAAILRDVDLLRRKRDGAEVSSQTKLPEQHALVTTVVVEADGKAESGIAGNGTATEAQVKRPDVKKCEEEIQTSRNAAQRQCDTRPLPLAAVKSYVEPLVVALIQRARISVVDGVASGVALRKWLMTVSGLFEPQALLEVVRRVVLQANTKLTHATKLECASLSAFLGVVANDIVLPYKQSFFHHHHTHAKQQQRQVEPAPAEAEDNERGNGWLPRSLPASEKDAGMLLRILIADTTRAVTRFLEQATPLGDWKAYTLTLHMRRIMGLVSRYEAAFRAALTKRLQEVGKTAGTAEGIHPVQLLAAVECPLLEKMIRPAAEVDHLFTGALPPPSSLQQQQPVSFLSTSGSQRNPTIVMGGGGASGGGGGGNSNSSGIASRNGWSAPGDAHRRKRHRSRDNSYSHRHRRSKNASRDQAE</sequence>
<dbReference type="Proteomes" id="UP000283634">
    <property type="component" value="Unassembled WGS sequence"/>
</dbReference>
<comment type="caution">
    <text evidence="2">The sequence shown here is derived from an EMBL/GenBank/DDBJ whole genome shotgun (WGS) entry which is preliminary data.</text>
</comment>
<evidence type="ECO:0000256" key="1">
    <source>
        <dbReference type="SAM" id="MobiDB-lite"/>
    </source>
</evidence>
<evidence type="ECO:0000313" key="3">
    <source>
        <dbReference type="Proteomes" id="UP000283634"/>
    </source>
</evidence>
<proteinExistence type="predicted"/>
<name>A0A3R7LW91_TRYRA</name>
<feature type="region of interest" description="Disordered" evidence="1">
    <location>
        <begin position="1303"/>
        <end position="1391"/>
    </location>
</feature>
<gene>
    <name evidence="2" type="ORF">TraAM80_05082</name>
</gene>
<reference evidence="2 3" key="1">
    <citation type="journal article" date="2018" name="BMC Genomics">
        <title>Genomic comparison of Trypanosoma conorhini and Trypanosoma rangeli to Trypanosoma cruzi strains of high and low virulence.</title>
        <authorList>
            <person name="Bradwell K.R."/>
            <person name="Koparde V.N."/>
            <person name="Matveyev A.V."/>
            <person name="Serrano M.G."/>
            <person name="Alves J.M."/>
            <person name="Parikh H."/>
            <person name="Huang B."/>
            <person name="Lee V."/>
            <person name="Espinosa-Alvarez O."/>
            <person name="Ortiz P.A."/>
            <person name="Costa-Martins A.G."/>
            <person name="Teixeira M.M."/>
            <person name="Buck G.A."/>
        </authorList>
    </citation>
    <scope>NUCLEOTIDE SEQUENCE [LARGE SCALE GENOMIC DNA]</scope>
    <source>
        <strain evidence="2 3">AM80</strain>
    </source>
</reference>
<feature type="region of interest" description="Disordered" evidence="1">
    <location>
        <begin position="322"/>
        <end position="352"/>
    </location>
</feature>
<feature type="region of interest" description="Disordered" evidence="1">
    <location>
        <begin position="1163"/>
        <end position="1193"/>
    </location>
</feature>
<evidence type="ECO:0000313" key="2">
    <source>
        <dbReference type="EMBL" id="RNF04575.1"/>
    </source>
</evidence>
<accession>A0A3R7LW91</accession>
<feature type="compositionally biased region" description="Basic residues" evidence="1">
    <location>
        <begin position="1363"/>
        <end position="1384"/>
    </location>
</feature>
<feature type="compositionally biased region" description="Low complexity" evidence="1">
    <location>
        <begin position="1308"/>
        <end position="1319"/>
    </location>
</feature>
<dbReference type="OMA" id="SCALRYP"/>
<keyword evidence="3" id="KW-1185">Reference proteome</keyword>
<dbReference type="OrthoDB" id="273709at2759"/>
<dbReference type="EMBL" id="MKGL01000159">
    <property type="protein sequence ID" value="RNF04575.1"/>
    <property type="molecule type" value="Genomic_DNA"/>
</dbReference>
<dbReference type="GeneID" id="40329015"/>
<organism evidence="2 3">
    <name type="scientific">Trypanosoma rangeli</name>
    <dbReference type="NCBI Taxonomy" id="5698"/>
    <lineage>
        <taxon>Eukaryota</taxon>
        <taxon>Discoba</taxon>
        <taxon>Euglenozoa</taxon>
        <taxon>Kinetoplastea</taxon>
        <taxon>Metakinetoplastina</taxon>
        <taxon>Trypanosomatida</taxon>
        <taxon>Trypanosomatidae</taxon>
        <taxon>Trypanosoma</taxon>
        <taxon>Herpetosoma</taxon>
    </lineage>
</organism>
<feature type="region of interest" description="Disordered" evidence="1">
    <location>
        <begin position="831"/>
        <end position="857"/>
    </location>
</feature>
<dbReference type="VEuPathDB" id="TriTrypDB:TRSC58_06622"/>